<sequence length="496" mass="53527">MAAHQQQQQPQGGYDYSTLEVDDARLPETVVQPPVAANPDLNNYPEVIHPPGYQEVKPYDAHRPYPGADNHDGGGGATGAAAGSKIWGLKRRTFWILVGAGAVIIIAIIVGVVAGLLAPRSGSSTSTDDSDNSTGSDNSSSTSETAILSNTKLASANFTDGLDNENYLVVYQVQNRAIYISAYNSSTDKWVVSPIIDGSTSVSLDDVQEETGLGLDVYYHDSSTRDVHLYWQAPDSTLRTVLYRTNISTTKALDPARWEDPYSIEDRYSGISGSSLASYGHQCTWCTPWTYFFWQGAEGAIHGAWRTTDSEDGWGDITFTQDVTKPVTNSSIAVTNVPAMDGTRSIDIFYQASSGVLTQIIFDGEEGYRAVSLPRGDLGDRASIVAFASGWNETDSDSLEPVGFQVLTVDRDDDSGGVGLTYYKDGSWTAGDDVTELADCTTHASLAANLGRRVYCVVDGDGDTPQIMEWSWAAEPTGNLADYTNYNRVGVVDTPE</sequence>
<dbReference type="eggNOG" id="ENOG502SRIQ">
    <property type="taxonomic scope" value="Eukaryota"/>
</dbReference>
<dbReference type="Gene3D" id="2.120.10.70">
    <property type="entry name" value="Fucose-specific lectin"/>
    <property type="match status" value="1"/>
</dbReference>
<keyword evidence="2" id="KW-0812">Transmembrane</keyword>
<dbReference type="STRING" id="1287681.M7TLP0"/>
<evidence type="ECO:0000313" key="3">
    <source>
        <dbReference type="EMBL" id="EMR70861.1"/>
    </source>
</evidence>
<dbReference type="OMA" id="NDWSNNT"/>
<dbReference type="Proteomes" id="UP000012174">
    <property type="component" value="Unassembled WGS sequence"/>
</dbReference>
<evidence type="ECO:0000256" key="1">
    <source>
        <dbReference type="SAM" id="MobiDB-lite"/>
    </source>
</evidence>
<organism evidence="3 4">
    <name type="scientific">Eutypa lata (strain UCR-EL1)</name>
    <name type="common">Grapevine dieback disease fungus</name>
    <name type="synonym">Eutypa armeniacae</name>
    <dbReference type="NCBI Taxonomy" id="1287681"/>
    <lineage>
        <taxon>Eukaryota</taxon>
        <taxon>Fungi</taxon>
        <taxon>Dikarya</taxon>
        <taxon>Ascomycota</taxon>
        <taxon>Pezizomycotina</taxon>
        <taxon>Sordariomycetes</taxon>
        <taxon>Xylariomycetidae</taxon>
        <taxon>Xylariales</taxon>
        <taxon>Diatrypaceae</taxon>
        <taxon>Eutypa</taxon>
    </lineage>
</organism>
<dbReference type="AlphaFoldDB" id="M7TLP0"/>
<dbReference type="SUPFAM" id="SSF89372">
    <property type="entry name" value="Fucose-specific lectin"/>
    <property type="match status" value="1"/>
</dbReference>
<dbReference type="KEGG" id="ela:UCREL1_2100"/>
<feature type="compositionally biased region" description="Low complexity" evidence="1">
    <location>
        <begin position="121"/>
        <end position="143"/>
    </location>
</feature>
<feature type="transmembrane region" description="Helical" evidence="2">
    <location>
        <begin position="94"/>
        <end position="118"/>
    </location>
</feature>
<gene>
    <name evidence="3" type="ORF">UCREL1_2100</name>
</gene>
<keyword evidence="3" id="KW-0430">Lectin</keyword>
<name>M7TLP0_EUTLA</name>
<evidence type="ECO:0000256" key="2">
    <source>
        <dbReference type="SAM" id="Phobius"/>
    </source>
</evidence>
<dbReference type="EMBL" id="KB705757">
    <property type="protein sequence ID" value="EMR70861.1"/>
    <property type="molecule type" value="Genomic_DNA"/>
</dbReference>
<protein>
    <submittedName>
        <fullName evidence="3">Putative fungal fucose-specific lectin protein</fullName>
    </submittedName>
</protein>
<evidence type="ECO:0000313" key="4">
    <source>
        <dbReference type="Proteomes" id="UP000012174"/>
    </source>
</evidence>
<dbReference type="HOGENOM" id="CLU_549848_0_0_1"/>
<dbReference type="OrthoDB" id="4659572at2759"/>
<dbReference type="GO" id="GO:0030246">
    <property type="term" value="F:carbohydrate binding"/>
    <property type="evidence" value="ECO:0007669"/>
    <property type="project" value="UniProtKB-KW"/>
</dbReference>
<reference evidence="4" key="1">
    <citation type="journal article" date="2013" name="Genome Announc.">
        <title>Draft genome sequence of the grapevine dieback fungus Eutypa lata UCR-EL1.</title>
        <authorList>
            <person name="Blanco-Ulate B."/>
            <person name="Rolshausen P.E."/>
            <person name="Cantu D."/>
        </authorList>
    </citation>
    <scope>NUCLEOTIDE SEQUENCE [LARGE SCALE GENOMIC DNA]</scope>
    <source>
        <strain evidence="4">UCR-EL1</strain>
    </source>
</reference>
<feature type="region of interest" description="Disordered" evidence="1">
    <location>
        <begin position="121"/>
        <end position="144"/>
    </location>
</feature>
<keyword evidence="2" id="KW-1133">Transmembrane helix</keyword>
<keyword evidence="2" id="KW-0472">Membrane</keyword>
<proteinExistence type="predicted"/>
<accession>M7TLP0</accession>
<keyword evidence="4" id="KW-1185">Reference proteome</keyword>